<dbReference type="Pfam" id="PF00664">
    <property type="entry name" value="ABC_membrane"/>
    <property type="match status" value="1"/>
</dbReference>
<dbReference type="SUPFAM" id="SSF90123">
    <property type="entry name" value="ABC transporter transmembrane region"/>
    <property type="match status" value="1"/>
</dbReference>
<dbReference type="Gene3D" id="1.20.1560.10">
    <property type="entry name" value="ABC transporter type 1, transmembrane domain"/>
    <property type="match status" value="1"/>
</dbReference>
<dbReference type="CDD" id="cd18567">
    <property type="entry name" value="ABC_6TM_CvaB_RaxB_like"/>
    <property type="match status" value="1"/>
</dbReference>
<dbReference type="SUPFAM" id="SSF52540">
    <property type="entry name" value="P-loop containing nucleoside triphosphate hydrolases"/>
    <property type="match status" value="1"/>
</dbReference>
<dbReference type="EMBL" id="JALJYF010000002">
    <property type="protein sequence ID" value="MCP1728221.1"/>
    <property type="molecule type" value="Genomic_DNA"/>
</dbReference>
<evidence type="ECO:0000259" key="8">
    <source>
        <dbReference type="PROSITE" id="PS50893"/>
    </source>
</evidence>
<dbReference type="PANTHER" id="PTHR24221:SF606">
    <property type="entry name" value="COLICIN V SECRETION-PROCESSING ATP-BINDING PROTEIN"/>
    <property type="match status" value="1"/>
</dbReference>
<evidence type="ECO:0000256" key="6">
    <source>
        <dbReference type="ARBA" id="ARBA00023136"/>
    </source>
</evidence>
<dbReference type="InterPro" id="IPR005074">
    <property type="entry name" value="Peptidase_C39"/>
</dbReference>
<accession>A0ABT1GAC1</accession>
<evidence type="ECO:0000256" key="3">
    <source>
        <dbReference type="ARBA" id="ARBA00022741"/>
    </source>
</evidence>
<feature type="domain" description="ABC transporter" evidence="8">
    <location>
        <begin position="486"/>
        <end position="702"/>
    </location>
</feature>
<reference evidence="11 12" key="1">
    <citation type="submission" date="2022-03" db="EMBL/GenBank/DDBJ databases">
        <title>Genomic Encyclopedia of Type Strains, Phase III (KMG-III): the genomes of soil and plant-associated and newly described type strains.</title>
        <authorList>
            <person name="Whitman W."/>
        </authorList>
    </citation>
    <scope>NUCLEOTIDE SEQUENCE [LARGE SCALE GENOMIC DNA]</scope>
    <source>
        <strain evidence="11 12">BSker1</strain>
    </source>
</reference>
<evidence type="ECO:0000256" key="1">
    <source>
        <dbReference type="ARBA" id="ARBA00004651"/>
    </source>
</evidence>
<feature type="transmembrane region" description="Helical" evidence="7">
    <location>
        <begin position="301"/>
        <end position="324"/>
    </location>
</feature>
<dbReference type="Pfam" id="PF00005">
    <property type="entry name" value="ABC_tran"/>
    <property type="match status" value="1"/>
</dbReference>
<dbReference type="PROSITE" id="PS50929">
    <property type="entry name" value="ABC_TM1F"/>
    <property type="match status" value="1"/>
</dbReference>
<dbReference type="InterPro" id="IPR003593">
    <property type="entry name" value="AAA+_ATPase"/>
</dbReference>
<dbReference type="InterPro" id="IPR027417">
    <property type="entry name" value="P-loop_NTPase"/>
</dbReference>
<dbReference type="InterPro" id="IPR033838">
    <property type="entry name" value="CvaB_peptidase"/>
</dbReference>
<keyword evidence="3" id="KW-0547">Nucleotide-binding</keyword>
<feature type="transmembrane region" description="Helical" evidence="7">
    <location>
        <begin position="171"/>
        <end position="191"/>
    </location>
</feature>
<keyword evidence="6 7" id="KW-0472">Membrane</keyword>
<evidence type="ECO:0000256" key="7">
    <source>
        <dbReference type="SAM" id="Phobius"/>
    </source>
</evidence>
<dbReference type="PROSITE" id="PS50893">
    <property type="entry name" value="ABC_TRANSPORTER_2"/>
    <property type="match status" value="1"/>
</dbReference>
<dbReference type="PROSITE" id="PS00211">
    <property type="entry name" value="ABC_TRANSPORTER_1"/>
    <property type="match status" value="1"/>
</dbReference>
<feature type="transmembrane region" description="Helical" evidence="7">
    <location>
        <begin position="408"/>
        <end position="433"/>
    </location>
</feature>
<dbReference type="InterPro" id="IPR003439">
    <property type="entry name" value="ABC_transporter-like_ATP-bd"/>
</dbReference>
<dbReference type="PROSITE" id="PS50990">
    <property type="entry name" value="PEPTIDASE_C39"/>
    <property type="match status" value="1"/>
</dbReference>
<evidence type="ECO:0000256" key="5">
    <source>
        <dbReference type="ARBA" id="ARBA00022989"/>
    </source>
</evidence>
<feature type="domain" description="ABC transmembrane type-1" evidence="9">
    <location>
        <begin position="173"/>
        <end position="453"/>
    </location>
</feature>
<feature type="transmembrane region" description="Helical" evidence="7">
    <location>
        <begin position="203"/>
        <end position="221"/>
    </location>
</feature>
<sequence>MSDLAARLRLWDRRELPLIQQSEAAECGIACLGMIAGYFGYRVGLSDLRQKFSISMEGCTLLDLMNFAEKLALASRPLRVELDDLKAFKVPVILHWDLNHFVVLKGIKGKKYIIHDPAQGIRYLSHDEVSSHFTGVVLELLPTKEFQQKDERQPLRLSDFWSRIIGLKRSLGLLFLLSLLLQVFVLAAPYYQQLVVDDVLMSADLNMLLVLAIGFAMLLLFEVATNALRGIVLLHFGSLMSIQMTANLFHHLVRLPVTYFEKRHMGDIITRFGSLQHVKDMLTEGIIEALLDGVMIMGVLILLYVYSPLLATVVVATGMLYALIRLMMYRSLREASKQEIIARAEENSNFMETVRGMQTIKLFGAEAKREGIWQNYFVTSVNRKIKVGIFDISFQNINRLLFGLENIIVIYLAAHLVLAGNFSVGMLFAFVAYKRQFMDKASRLVEKLIEFKMLNLHFERLSDVTLTEKEETQPDHARVVDINGDLKLDNVSFSYSDSGPKVIENLSLEVGAGESLALVGPSGCGKTTAMKVMLGLFVPQKGEVLVDGIPLERIGLGPYRRQIAAVMQDDQLLSGSISENIAFFEPNIEQQRVQECAEMAAIHEDISNMPMGYNSLIGDMGSSLSGGQKQRVLLARALYKQPRILFLDEATSHLDTDMEKKISANIRNLDITRVIIAHRPETIQTADRVVDLAEAQRQSNDD</sequence>
<dbReference type="InterPro" id="IPR011527">
    <property type="entry name" value="ABC1_TM_dom"/>
</dbReference>
<keyword evidence="4 11" id="KW-0067">ATP-binding</keyword>
<proteinExistence type="predicted"/>
<gene>
    <name evidence="11" type="ORF">J2T60_002221</name>
</gene>
<comment type="caution">
    <text evidence="11">The sequence shown here is derived from an EMBL/GenBank/DDBJ whole genome shotgun (WGS) entry which is preliminary data.</text>
</comment>
<evidence type="ECO:0000259" key="10">
    <source>
        <dbReference type="PROSITE" id="PS50990"/>
    </source>
</evidence>
<dbReference type="RefSeq" id="WP_253449937.1">
    <property type="nucleotide sequence ID" value="NZ_JALJYF010000002.1"/>
</dbReference>
<dbReference type="InterPro" id="IPR039421">
    <property type="entry name" value="Type_1_exporter"/>
</dbReference>
<dbReference type="Proteomes" id="UP001523550">
    <property type="component" value="Unassembled WGS sequence"/>
</dbReference>
<dbReference type="InterPro" id="IPR036640">
    <property type="entry name" value="ABC1_TM_sf"/>
</dbReference>
<dbReference type="Gene3D" id="3.40.50.300">
    <property type="entry name" value="P-loop containing nucleotide triphosphate hydrolases"/>
    <property type="match status" value="1"/>
</dbReference>
<name>A0ABT1GAC1_9GAMM</name>
<protein>
    <submittedName>
        <fullName evidence="11">ATP-binding cassette subfamily B protein RaxB</fullName>
    </submittedName>
</protein>
<comment type="subcellular location">
    <subcellularLocation>
        <location evidence="1">Cell membrane</location>
        <topology evidence="1">Multi-pass membrane protein</topology>
    </subcellularLocation>
</comment>
<keyword evidence="5 7" id="KW-1133">Transmembrane helix</keyword>
<evidence type="ECO:0000256" key="4">
    <source>
        <dbReference type="ARBA" id="ARBA00022840"/>
    </source>
</evidence>
<dbReference type="PANTHER" id="PTHR24221">
    <property type="entry name" value="ATP-BINDING CASSETTE SUB-FAMILY B"/>
    <property type="match status" value="1"/>
</dbReference>
<dbReference type="Pfam" id="PF03412">
    <property type="entry name" value="Peptidase_C39"/>
    <property type="match status" value="1"/>
</dbReference>
<keyword evidence="12" id="KW-1185">Reference proteome</keyword>
<dbReference type="Gene3D" id="3.90.70.10">
    <property type="entry name" value="Cysteine proteinases"/>
    <property type="match status" value="1"/>
</dbReference>
<feature type="transmembrane region" description="Helical" evidence="7">
    <location>
        <begin position="233"/>
        <end position="253"/>
    </location>
</feature>
<organism evidence="11 12">
    <name type="scientific">Natronospira proteinivora</name>
    <dbReference type="NCBI Taxonomy" id="1807133"/>
    <lineage>
        <taxon>Bacteria</taxon>
        <taxon>Pseudomonadati</taxon>
        <taxon>Pseudomonadota</taxon>
        <taxon>Gammaproteobacteria</taxon>
        <taxon>Natronospirales</taxon>
        <taxon>Natronospiraceae</taxon>
        <taxon>Natronospira</taxon>
    </lineage>
</organism>
<feature type="domain" description="Peptidase C39" evidence="10">
    <location>
        <begin position="21"/>
        <end position="140"/>
    </location>
</feature>
<evidence type="ECO:0000313" key="11">
    <source>
        <dbReference type="EMBL" id="MCP1728221.1"/>
    </source>
</evidence>
<evidence type="ECO:0000256" key="2">
    <source>
        <dbReference type="ARBA" id="ARBA00022692"/>
    </source>
</evidence>
<dbReference type="CDD" id="cd02419">
    <property type="entry name" value="Peptidase_C39C"/>
    <property type="match status" value="1"/>
</dbReference>
<evidence type="ECO:0000259" key="9">
    <source>
        <dbReference type="PROSITE" id="PS50929"/>
    </source>
</evidence>
<dbReference type="GO" id="GO:0005524">
    <property type="term" value="F:ATP binding"/>
    <property type="evidence" value="ECO:0007669"/>
    <property type="project" value="UniProtKB-KW"/>
</dbReference>
<dbReference type="InterPro" id="IPR017871">
    <property type="entry name" value="ABC_transporter-like_CS"/>
</dbReference>
<evidence type="ECO:0000313" key="12">
    <source>
        <dbReference type="Proteomes" id="UP001523550"/>
    </source>
</evidence>
<keyword evidence="2 7" id="KW-0812">Transmembrane</keyword>
<dbReference type="SMART" id="SM00382">
    <property type="entry name" value="AAA"/>
    <property type="match status" value="1"/>
</dbReference>